<evidence type="ECO:0000313" key="2">
    <source>
        <dbReference type="Proteomes" id="UP000789901"/>
    </source>
</evidence>
<gene>
    <name evidence="1" type="ORF">GMARGA_LOCUS28690</name>
</gene>
<protein>
    <submittedName>
        <fullName evidence="1">15779_t:CDS:1</fullName>
    </submittedName>
</protein>
<accession>A0ABN7WB55</accession>
<sequence length="115" mass="12885">MKANKESRVPPREFSKQLGLCITRLNSCGHSLCDKADKAYLCFYKVLERFANDPNTPKEVCDVANSLIKEEGLNPQYKCDKKPRMCSFGVDPEGQGGQQISMDVQVEAKVIGDRK</sequence>
<proteinExistence type="predicted"/>
<comment type="caution">
    <text evidence="1">The sequence shown here is derived from an EMBL/GenBank/DDBJ whole genome shotgun (WGS) entry which is preliminary data.</text>
</comment>
<organism evidence="1 2">
    <name type="scientific">Gigaspora margarita</name>
    <dbReference type="NCBI Taxonomy" id="4874"/>
    <lineage>
        <taxon>Eukaryota</taxon>
        <taxon>Fungi</taxon>
        <taxon>Fungi incertae sedis</taxon>
        <taxon>Mucoromycota</taxon>
        <taxon>Glomeromycotina</taxon>
        <taxon>Glomeromycetes</taxon>
        <taxon>Diversisporales</taxon>
        <taxon>Gigasporaceae</taxon>
        <taxon>Gigaspora</taxon>
    </lineage>
</organism>
<keyword evidence="2" id="KW-1185">Reference proteome</keyword>
<reference evidence="1 2" key="1">
    <citation type="submission" date="2021-06" db="EMBL/GenBank/DDBJ databases">
        <authorList>
            <person name="Kallberg Y."/>
            <person name="Tangrot J."/>
            <person name="Rosling A."/>
        </authorList>
    </citation>
    <scope>NUCLEOTIDE SEQUENCE [LARGE SCALE GENOMIC DNA]</scope>
    <source>
        <strain evidence="1 2">120-4 pot B 10/14</strain>
    </source>
</reference>
<evidence type="ECO:0000313" key="1">
    <source>
        <dbReference type="EMBL" id="CAG8824887.1"/>
    </source>
</evidence>
<dbReference type="Proteomes" id="UP000789901">
    <property type="component" value="Unassembled WGS sequence"/>
</dbReference>
<name>A0ABN7WB55_GIGMA</name>
<dbReference type="EMBL" id="CAJVQB010037138">
    <property type="protein sequence ID" value="CAG8824887.1"/>
    <property type="molecule type" value="Genomic_DNA"/>
</dbReference>